<accession>A0A1I1PR78</accession>
<evidence type="ECO:0000313" key="1">
    <source>
        <dbReference type="EMBL" id="SFD10118.1"/>
    </source>
</evidence>
<dbReference type="Proteomes" id="UP000182192">
    <property type="component" value="Unassembled WGS sequence"/>
</dbReference>
<organism evidence="1 2">
    <name type="scientific">Ruminococcus albus</name>
    <dbReference type="NCBI Taxonomy" id="1264"/>
    <lineage>
        <taxon>Bacteria</taxon>
        <taxon>Bacillati</taxon>
        <taxon>Bacillota</taxon>
        <taxon>Clostridia</taxon>
        <taxon>Eubacteriales</taxon>
        <taxon>Oscillospiraceae</taxon>
        <taxon>Ruminococcus</taxon>
    </lineage>
</organism>
<gene>
    <name evidence="1" type="ORF">SAMN02910406_03096</name>
</gene>
<proteinExistence type="predicted"/>
<dbReference type="EMBL" id="FOKQ01000035">
    <property type="protein sequence ID" value="SFD10118.1"/>
    <property type="molecule type" value="Genomic_DNA"/>
</dbReference>
<reference evidence="1 2" key="1">
    <citation type="submission" date="2016-10" db="EMBL/GenBank/DDBJ databases">
        <authorList>
            <person name="de Groot N.N."/>
        </authorList>
    </citation>
    <scope>NUCLEOTIDE SEQUENCE [LARGE SCALE GENOMIC DNA]</scope>
    <source>
        <strain evidence="1 2">AR67</strain>
    </source>
</reference>
<dbReference type="AlphaFoldDB" id="A0A1I1PR78"/>
<evidence type="ECO:0000313" key="2">
    <source>
        <dbReference type="Proteomes" id="UP000182192"/>
    </source>
</evidence>
<name>A0A1I1PR78_RUMAL</name>
<dbReference type="RefSeq" id="WP_074962903.1">
    <property type="nucleotide sequence ID" value="NZ_FOKQ01000035.1"/>
</dbReference>
<dbReference type="OrthoDB" id="9863170at2"/>
<sequence>MTNERFIVLMNNIKNSPPCDLKPMKNDLYNVTFAMTDKQLKEYSDLLISKGIAYREYGNVFIYGVKECVF</sequence>
<protein>
    <submittedName>
        <fullName evidence="1">Uncharacterized protein</fullName>
    </submittedName>
</protein>